<gene>
    <name evidence="3" type="ORF">SAMN02745216_02643</name>
</gene>
<dbReference type="STRING" id="1121393.SAMN02745216_02643"/>
<evidence type="ECO:0000313" key="4">
    <source>
        <dbReference type="Proteomes" id="UP000183994"/>
    </source>
</evidence>
<dbReference type="Pfam" id="PF00582">
    <property type="entry name" value="Usp"/>
    <property type="match status" value="1"/>
</dbReference>
<protein>
    <submittedName>
        <fullName evidence="3">Nucleotide-binding universal stress protein, UspA family</fullName>
    </submittedName>
</protein>
<dbReference type="InterPro" id="IPR006016">
    <property type="entry name" value="UspA"/>
</dbReference>
<evidence type="ECO:0000256" key="1">
    <source>
        <dbReference type="ARBA" id="ARBA00008791"/>
    </source>
</evidence>
<evidence type="ECO:0000313" key="3">
    <source>
        <dbReference type="EMBL" id="SHJ97304.1"/>
    </source>
</evidence>
<dbReference type="PRINTS" id="PR01438">
    <property type="entry name" value="UNVRSLSTRESS"/>
</dbReference>
<sequence length="149" mass="16765">MNIKNVKNILFPTDFSSTSVSALPWVYSLTEKYGAQVHFFHVVEKLGQSGFGYVPAPTLSSWKDQIFKSAEKTFERFCDEQMDQCPNFIKVMKIGNPVEEIIAYANENDIDLIVMPSRARKGMDRLLMGSVAEKLVRSSSVPVLVVNPD</sequence>
<dbReference type="RefSeq" id="WP_073476535.1">
    <property type="nucleotide sequence ID" value="NZ_FQZU01000015.1"/>
</dbReference>
<dbReference type="Proteomes" id="UP000183994">
    <property type="component" value="Unassembled WGS sequence"/>
</dbReference>
<comment type="similarity">
    <text evidence="1">Belongs to the universal stress protein A family.</text>
</comment>
<name>A0A1M6NNR1_9BACT</name>
<dbReference type="PANTHER" id="PTHR46268">
    <property type="entry name" value="STRESS RESPONSE PROTEIN NHAX"/>
    <property type="match status" value="1"/>
</dbReference>
<dbReference type="Gene3D" id="3.40.50.620">
    <property type="entry name" value="HUPs"/>
    <property type="match status" value="1"/>
</dbReference>
<evidence type="ECO:0000259" key="2">
    <source>
        <dbReference type="Pfam" id="PF00582"/>
    </source>
</evidence>
<dbReference type="SUPFAM" id="SSF52402">
    <property type="entry name" value="Adenine nucleotide alpha hydrolases-like"/>
    <property type="match status" value="1"/>
</dbReference>
<dbReference type="PANTHER" id="PTHR46268:SF6">
    <property type="entry name" value="UNIVERSAL STRESS PROTEIN UP12"/>
    <property type="match status" value="1"/>
</dbReference>
<dbReference type="AlphaFoldDB" id="A0A1M6NNR1"/>
<reference evidence="4" key="1">
    <citation type="submission" date="2016-11" db="EMBL/GenBank/DDBJ databases">
        <authorList>
            <person name="Varghese N."/>
            <person name="Submissions S."/>
        </authorList>
    </citation>
    <scope>NUCLEOTIDE SEQUENCE [LARGE SCALE GENOMIC DNA]</scope>
    <source>
        <strain evidence="4">DSM 16219</strain>
    </source>
</reference>
<proteinExistence type="inferred from homology"/>
<feature type="domain" description="UspA" evidence="2">
    <location>
        <begin position="6"/>
        <end position="146"/>
    </location>
</feature>
<accession>A0A1M6NNR1</accession>
<dbReference type="CDD" id="cd00293">
    <property type="entry name" value="USP-like"/>
    <property type="match status" value="1"/>
</dbReference>
<dbReference type="EMBL" id="FQZU01000015">
    <property type="protein sequence ID" value="SHJ97304.1"/>
    <property type="molecule type" value="Genomic_DNA"/>
</dbReference>
<dbReference type="OrthoDB" id="9788959at2"/>
<dbReference type="InterPro" id="IPR014729">
    <property type="entry name" value="Rossmann-like_a/b/a_fold"/>
</dbReference>
<organism evidence="3 4">
    <name type="scientific">Desulfatibacillum alkenivorans DSM 16219</name>
    <dbReference type="NCBI Taxonomy" id="1121393"/>
    <lineage>
        <taxon>Bacteria</taxon>
        <taxon>Pseudomonadati</taxon>
        <taxon>Thermodesulfobacteriota</taxon>
        <taxon>Desulfobacteria</taxon>
        <taxon>Desulfobacterales</taxon>
        <taxon>Desulfatibacillaceae</taxon>
        <taxon>Desulfatibacillum</taxon>
    </lineage>
</organism>
<keyword evidence="4" id="KW-1185">Reference proteome</keyword>
<dbReference type="InterPro" id="IPR006015">
    <property type="entry name" value="Universal_stress_UspA"/>
</dbReference>